<dbReference type="Pfam" id="PF10429">
    <property type="entry name" value="Mtr2"/>
    <property type="match status" value="1"/>
</dbReference>
<dbReference type="GO" id="GO:0006412">
    <property type="term" value="P:translation"/>
    <property type="evidence" value="ECO:0007669"/>
    <property type="project" value="InterPro"/>
</dbReference>
<dbReference type="PROSITE" id="PS01106">
    <property type="entry name" value="RIBOSOMAL_L18E"/>
    <property type="match status" value="1"/>
</dbReference>
<dbReference type="OrthoDB" id="6353017at2759"/>
<dbReference type="SUPFAM" id="SSF54427">
    <property type="entry name" value="NTF2-like"/>
    <property type="match status" value="1"/>
</dbReference>
<comment type="similarity">
    <text evidence="1">Belongs to the eukaryotic ribosomal protein eL18 family.</text>
</comment>
<dbReference type="Proteomes" id="UP000094336">
    <property type="component" value="Unassembled WGS sequence"/>
</dbReference>
<feature type="domain" description="Large ribosomal subunit protein uL15/eL18" evidence="4">
    <location>
        <begin position="177"/>
        <end position="350"/>
    </location>
</feature>
<dbReference type="FunFam" id="3.100.10.10:FF:000001">
    <property type="entry name" value="60S ribosomal protein L18"/>
    <property type="match status" value="1"/>
</dbReference>
<dbReference type="GO" id="GO:0022625">
    <property type="term" value="C:cytosolic large ribosomal subunit"/>
    <property type="evidence" value="ECO:0007669"/>
    <property type="project" value="TreeGrafter"/>
</dbReference>
<dbReference type="InterPro" id="IPR000039">
    <property type="entry name" value="Ribosomal_eL18"/>
</dbReference>
<dbReference type="STRING" id="984486.A0A1E3QHJ6"/>
<evidence type="ECO:0000256" key="2">
    <source>
        <dbReference type="ARBA" id="ARBA00022980"/>
    </source>
</evidence>
<dbReference type="GeneID" id="30145140"/>
<gene>
    <name evidence="5" type="ORF">BABINDRAFT_15663</name>
</gene>
<reference evidence="6" key="1">
    <citation type="submission" date="2016-05" db="EMBL/GenBank/DDBJ databases">
        <title>Comparative genomics of biotechnologically important yeasts.</title>
        <authorList>
            <consortium name="DOE Joint Genome Institute"/>
            <person name="Riley R."/>
            <person name="Haridas S."/>
            <person name="Wolfe K.H."/>
            <person name="Lopes M.R."/>
            <person name="Hittinger C.T."/>
            <person name="Goker M."/>
            <person name="Salamov A."/>
            <person name="Wisecaver J."/>
            <person name="Long T.M."/>
            <person name="Aerts A.L."/>
            <person name="Barry K."/>
            <person name="Choi C."/>
            <person name="Clum A."/>
            <person name="Coughlan A.Y."/>
            <person name="Deshpande S."/>
            <person name="Douglass A.P."/>
            <person name="Hanson S.J."/>
            <person name="Klenk H.-P."/>
            <person name="Labutti K."/>
            <person name="Lapidus A."/>
            <person name="Lindquist E."/>
            <person name="Lipzen A."/>
            <person name="Meier-Kolthoff J.P."/>
            <person name="Ohm R.A."/>
            <person name="Otillar R.P."/>
            <person name="Pangilinan J."/>
            <person name="Peng Y."/>
            <person name="Rokas A."/>
            <person name="Rosa C.A."/>
            <person name="Scheuner C."/>
            <person name="Sibirny A.A."/>
            <person name="Slot J.C."/>
            <person name="Stielow J.B."/>
            <person name="Sun H."/>
            <person name="Kurtzman C.P."/>
            <person name="Blackwell M."/>
            <person name="Grigoriev I.V."/>
            <person name="Jeffries T.W."/>
        </authorList>
    </citation>
    <scope>NUCLEOTIDE SEQUENCE [LARGE SCALE GENOMIC DNA]</scope>
    <source>
        <strain evidence="6">NRRL Y-12698</strain>
    </source>
</reference>
<keyword evidence="3" id="KW-0687">Ribonucleoprotein</keyword>
<evidence type="ECO:0000256" key="3">
    <source>
        <dbReference type="ARBA" id="ARBA00023274"/>
    </source>
</evidence>
<evidence type="ECO:0000313" key="5">
    <source>
        <dbReference type="EMBL" id="ODQ77166.1"/>
    </source>
</evidence>
<keyword evidence="6" id="KW-1185">Reference proteome</keyword>
<dbReference type="SUPFAM" id="SSF52080">
    <property type="entry name" value="Ribosomal proteins L15p and L18e"/>
    <property type="match status" value="1"/>
</dbReference>
<dbReference type="InterPro" id="IPR021132">
    <property type="entry name" value="Ribosomal_eL18/eL18-A/B/_CS"/>
</dbReference>
<proteinExistence type="inferred from homology"/>
<evidence type="ECO:0000256" key="1">
    <source>
        <dbReference type="ARBA" id="ARBA00006815"/>
    </source>
</evidence>
<dbReference type="InterPro" id="IPR032710">
    <property type="entry name" value="NTF2-like_dom_sf"/>
</dbReference>
<dbReference type="PANTHER" id="PTHR10934:SF2">
    <property type="entry name" value="LARGE RIBOSOMAL SUBUNIT PROTEIN EL18"/>
    <property type="match status" value="1"/>
</dbReference>
<evidence type="ECO:0000313" key="6">
    <source>
        <dbReference type="Proteomes" id="UP000094336"/>
    </source>
</evidence>
<accession>A0A1E3QHJ6</accession>
<dbReference type="InterPro" id="IPR021131">
    <property type="entry name" value="Ribosomal_uL15/eL18"/>
</dbReference>
<dbReference type="InterPro" id="IPR036227">
    <property type="entry name" value="Ribosomal_uL15/eL18_sf"/>
</dbReference>
<dbReference type="Gene3D" id="3.100.10.10">
    <property type="match status" value="1"/>
</dbReference>
<dbReference type="GO" id="GO:0003735">
    <property type="term" value="F:structural constituent of ribosome"/>
    <property type="evidence" value="ECO:0007669"/>
    <property type="project" value="InterPro"/>
</dbReference>
<dbReference type="PANTHER" id="PTHR10934">
    <property type="entry name" value="60S RIBOSOMAL PROTEIN L18"/>
    <property type="match status" value="1"/>
</dbReference>
<dbReference type="EMBL" id="KV454442">
    <property type="protein sequence ID" value="ODQ77166.1"/>
    <property type="molecule type" value="Genomic_DNA"/>
</dbReference>
<dbReference type="Pfam" id="PF17135">
    <property type="entry name" value="Ribosomal_L18"/>
    <property type="match status" value="1"/>
</dbReference>
<dbReference type="AlphaFoldDB" id="A0A1E3QHJ6"/>
<keyword evidence="2" id="KW-0689">Ribosomal protein</keyword>
<sequence length="350" mass="38074">MSDPTAPLEAFIKKIFASLDASLSSISPPPASPEQYIAHFVPQLKQTSPVIVNGSPIAGKGPFQASWVKSPLTQHLLTSYDGHAMPPNGQLMVVNCSAKVRFDESGRNRMGETADLPQVVGAASTGPARPSWGDWFGVNLTFIVDLPLLKANDMGECIESLNWRCTYKPESSVVSISGHRSAPKSDNVYLKLLVKLYSFLARRTDASFNKVVLKSLFLSKINRPPVSVSRINRALKQKGAAEKTIVVVGTVTDDSRLLSFPKTTVAALRFTAGAKATILKNGGEAITLDQLALRAPKGQNTLLLRGPRNAREAVRHFGMGPHKNKAPRILSKGRKFERARGKRHSRGFKV</sequence>
<evidence type="ECO:0000259" key="4">
    <source>
        <dbReference type="Pfam" id="PF17135"/>
    </source>
</evidence>
<dbReference type="InterPro" id="IPR019488">
    <property type="entry name" value="Nucl_pore_RNA_shuttling_Mtr2"/>
</dbReference>
<protein>
    <recommendedName>
        <fullName evidence="4">Large ribosomal subunit protein uL15/eL18 domain-containing protein</fullName>
    </recommendedName>
</protein>
<organism evidence="5 6">
    <name type="scientific">Babjeviella inositovora NRRL Y-12698</name>
    <dbReference type="NCBI Taxonomy" id="984486"/>
    <lineage>
        <taxon>Eukaryota</taxon>
        <taxon>Fungi</taxon>
        <taxon>Dikarya</taxon>
        <taxon>Ascomycota</taxon>
        <taxon>Saccharomycotina</taxon>
        <taxon>Pichiomycetes</taxon>
        <taxon>Serinales incertae sedis</taxon>
        <taxon>Babjeviella</taxon>
    </lineage>
</organism>
<dbReference type="Gene3D" id="3.10.450.50">
    <property type="match status" value="1"/>
</dbReference>
<dbReference type="RefSeq" id="XP_018982494.1">
    <property type="nucleotide sequence ID" value="XM_019127287.1"/>
</dbReference>
<dbReference type="GO" id="GO:0003723">
    <property type="term" value="F:RNA binding"/>
    <property type="evidence" value="ECO:0007669"/>
    <property type="project" value="TreeGrafter"/>
</dbReference>
<name>A0A1E3QHJ6_9ASCO</name>